<dbReference type="AlphaFoldDB" id="A0A6C0ENX8"/>
<feature type="transmembrane region" description="Helical" evidence="1">
    <location>
        <begin position="83"/>
        <end position="104"/>
    </location>
</feature>
<accession>A0A6C0ENX8</accession>
<reference evidence="2" key="1">
    <citation type="journal article" date="2020" name="Nature">
        <title>Giant virus diversity and host interactions through global metagenomics.</title>
        <authorList>
            <person name="Schulz F."/>
            <person name="Roux S."/>
            <person name="Paez-Espino D."/>
            <person name="Jungbluth S."/>
            <person name="Walsh D.A."/>
            <person name="Denef V.J."/>
            <person name="McMahon K.D."/>
            <person name="Konstantinidis K.T."/>
            <person name="Eloe-Fadrosh E.A."/>
            <person name="Kyrpides N.C."/>
            <person name="Woyke T."/>
        </authorList>
    </citation>
    <scope>NUCLEOTIDE SEQUENCE</scope>
    <source>
        <strain evidence="2">GVMAG-M-3300009149-34</strain>
    </source>
</reference>
<evidence type="ECO:0000313" key="2">
    <source>
        <dbReference type="EMBL" id="QHT30203.1"/>
    </source>
</evidence>
<organism evidence="2">
    <name type="scientific">viral metagenome</name>
    <dbReference type="NCBI Taxonomy" id="1070528"/>
    <lineage>
        <taxon>unclassified sequences</taxon>
        <taxon>metagenomes</taxon>
        <taxon>organismal metagenomes</taxon>
    </lineage>
</organism>
<name>A0A6C0ENX8_9ZZZZ</name>
<dbReference type="EMBL" id="MN738893">
    <property type="protein sequence ID" value="QHT30203.1"/>
    <property type="molecule type" value="Genomic_DNA"/>
</dbReference>
<keyword evidence="1" id="KW-0472">Membrane</keyword>
<protein>
    <submittedName>
        <fullName evidence="2">Uncharacterized protein</fullName>
    </submittedName>
</protein>
<sequence>MGNKMSIRKVGFEDIQFVIKHKKRNYVLINTLTITEQNCLIPDTIAIKDEEAIINKHLNNKIHIIIYGKNANDESIFKKYEQLLTLGCGSVFVYTGGLFEWLLLQDIYGKDEFPTTSDELDILKYRAESVLQNRLLLENVD</sequence>
<evidence type="ECO:0000256" key="1">
    <source>
        <dbReference type="SAM" id="Phobius"/>
    </source>
</evidence>
<proteinExistence type="predicted"/>
<keyword evidence="1" id="KW-1133">Transmembrane helix</keyword>
<keyword evidence="1" id="KW-0812">Transmembrane</keyword>